<dbReference type="InterPro" id="IPR013517">
    <property type="entry name" value="FG-GAP"/>
</dbReference>
<reference evidence="4" key="1">
    <citation type="submission" date="2020-05" db="EMBL/GenBank/DDBJ databases">
        <title>Frigoriglobus tundricola gen. nov., sp. nov., a psychrotolerant cellulolytic planctomycete of the family Gemmataceae with two divergent copies of 16S rRNA gene.</title>
        <authorList>
            <person name="Kulichevskaya I.S."/>
            <person name="Ivanova A.A."/>
            <person name="Naumoff D.G."/>
            <person name="Beletsky A.V."/>
            <person name="Rijpstra W.I.C."/>
            <person name="Sinninghe Damste J.S."/>
            <person name="Mardanov A.V."/>
            <person name="Ravin N.V."/>
            <person name="Dedysh S.N."/>
        </authorList>
    </citation>
    <scope>NUCLEOTIDE SEQUENCE [LARGE SCALE GENOMIC DNA]</scope>
    <source>
        <strain evidence="4">PL17</strain>
    </source>
</reference>
<dbReference type="InterPro" id="IPR011519">
    <property type="entry name" value="UnbV_ASPIC"/>
</dbReference>
<keyword evidence="4" id="KW-1185">Reference proteome</keyword>
<evidence type="ECO:0000313" key="3">
    <source>
        <dbReference type="EMBL" id="QJW98193.1"/>
    </source>
</evidence>
<dbReference type="Pfam" id="PF07593">
    <property type="entry name" value="UnbV_ASPIC"/>
    <property type="match status" value="1"/>
</dbReference>
<dbReference type="KEGG" id="ftj:FTUN_5774"/>
<feature type="domain" description="ASPIC/UnbV" evidence="2">
    <location>
        <begin position="389"/>
        <end position="455"/>
    </location>
</feature>
<proteinExistence type="predicted"/>
<dbReference type="RefSeq" id="WP_171473425.1">
    <property type="nucleotide sequence ID" value="NZ_CP053452.2"/>
</dbReference>
<dbReference type="Proteomes" id="UP000503447">
    <property type="component" value="Chromosome"/>
</dbReference>
<dbReference type="InterPro" id="IPR028994">
    <property type="entry name" value="Integrin_alpha_N"/>
</dbReference>
<dbReference type="SUPFAM" id="SSF69318">
    <property type="entry name" value="Integrin alpha N-terminal domain"/>
    <property type="match status" value="1"/>
</dbReference>
<gene>
    <name evidence="3" type="ORF">FTUN_5774</name>
</gene>
<accession>A0A6M5YYA4</accession>
<dbReference type="InterPro" id="IPR027039">
    <property type="entry name" value="Crtac1"/>
</dbReference>
<dbReference type="AlphaFoldDB" id="A0A6M5YYA4"/>
<dbReference type="Pfam" id="PF13517">
    <property type="entry name" value="FG-GAP_3"/>
    <property type="match status" value="1"/>
</dbReference>
<dbReference type="PANTHER" id="PTHR16026">
    <property type="entry name" value="CARTILAGE ACIDIC PROTEIN 1"/>
    <property type="match status" value="1"/>
</dbReference>
<evidence type="ECO:0000259" key="2">
    <source>
        <dbReference type="Pfam" id="PF07593"/>
    </source>
</evidence>
<dbReference type="EMBL" id="CP053452">
    <property type="protein sequence ID" value="QJW98193.1"/>
    <property type="molecule type" value="Genomic_DNA"/>
</dbReference>
<keyword evidence="1" id="KW-0732">Signal</keyword>
<evidence type="ECO:0000256" key="1">
    <source>
        <dbReference type="ARBA" id="ARBA00022729"/>
    </source>
</evidence>
<protein>
    <recommendedName>
        <fullName evidence="2">ASPIC/UnbV domain-containing protein</fullName>
    </recommendedName>
</protein>
<dbReference type="PANTHER" id="PTHR16026:SF0">
    <property type="entry name" value="CARTILAGE ACIDIC PROTEIN 1"/>
    <property type="match status" value="1"/>
</dbReference>
<evidence type="ECO:0000313" key="4">
    <source>
        <dbReference type="Proteomes" id="UP000503447"/>
    </source>
</evidence>
<organism evidence="3 4">
    <name type="scientific">Frigoriglobus tundricola</name>
    <dbReference type="NCBI Taxonomy" id="2774151"/>
    <lineage>
        <taxon>Bacteria</taxon>
        <taxon>Pseudomonadati</taxon>
        <taxon>Planctomycetota</taxon>
        <taxon>Planctomycetia</taxon>
        <taxon>Gemmatales</taxon>
        <taxon>Gemmataceae</taxon>
        <taxon>Frigoriglobus</taxon>
    </lineage>
</organism>
<dbReference type="Gene3D" id="2.130.10.130">
    <property type="entry name" value="Integrin alpha, N-terminal"/>
    <property type="match status" value="1"/>
</dbReference>
<sequence>MFEDVSCLIANNPPGLHYGVAVAALNGTKFAFVVAGFAGPNRVLAWANGQLRDTAPPELADEERQSVAVAAGDFDGDGREELYVLNADTFTGPKRFADRLFKRGPDGHWADLFDRPENAGVRNLASGRSVAVIDRRGIGRYGFFVANFGRPMRLYELGPGGTVADLAPPLGLARTASGRGVLALPVLSAHPDLICVNEQGPNFAFRNRGDGTFEEVAEHLHLRDCEEPARGVAAVDAGGAFALAWANWGGPHRFMTRRPNGEWRDRATPGFAFPSAARTVIAADFDNDGTDELFLNHLGEPNRLYRVGTAPDHTPGGEVALTMLDAGAAQDEDGFGTGAAVCDIDGDGVLELLVSRGERSPQPLAVFKARAAYPNWLRVKPLTRFGAPARGAVVRAEYGSRVRVKGVCAGSGYLCQMEPVAHFGLGNATAVDRVTVTWPDGTAVALLNPGGNTTVTVPYPRG</sequence>
<name>A0A6M5YYA4_9BACT</name>